<sequence length="163" mass="19004">NFFMITSLPAQQGLSRKTRSNRMVYLIQPRPRRPNALPLLLLISLCSYRALTRDELKIESFGGVDRYRETLQEMLDTALDEENALAENYPELRASETYSSAMSAVQKYEDNVRYSRMMYNDTVTKLNRYRSQFPSMIVGALFGFRREEYFANQPGKAEMPTWS</sequence>
<dbReference type="Gene3D" id="1.20.1440.20">
    <property type="entry name" value="LemA-like domain"/>
    <property type="match status" value="1"/>
</dbReference>
<comment type="similarity">
    <text evidence="2">Belongs to the LemA family.</text>
</comment>
<protein>
    <submittedName>
        <fullName evidence="6">LemA family protein</fullName>
    </submittedName>
</protein>
<evidence type="ECO:0000256" key="5">
    <source>
        <dbReference type="ARBA" id="ARBA00023136"/>
    </source>
</evidence>
<feature type="non-terminal residue" evidence="6">
    <location>
        <position position="1"/>
    </location>
</feature>
<evidence type="ECO:0000256" key="1">
    <source>
        <dbReference type="ARBA" id="ARBA00004167"/>
    </source>
</evidence>
<gene>
    <name evidence="6" type="ORF">SAMN05421878_108101</name>
</gene>
<proteinExistence type="inferred from homology"/>
<dbReference type="PANTHER" id="PTHR34478">
    <property type="entry name" value="PROTEIN LEMA"/>
    <property type="match status" value="1"/>
</dbReference>
<accession>A0A1G7CT03</accession>
<dbReference type="AlphaFoldDB" id="A0A1G7CT03"/>
<dbReference type="Proteomes" id="UP000182744">
    <property type="component" value="Unassembled WGS sequence"/>
</dbReference>
<dbReference type="EMBL" id="FNAU01000008">
    <property type="protein sequence ID" value="SDE42492.1"/>
    <property type="molecule type" value="Genomic_DNA"/>
</dbReference>
<dbReference type="GO" id="GO:0016020">
    <property type="term" value="C:membrane"/>
    <property type="evidence" value="ECO:0007669"/>
    <property type="project" value="UniProtKB-SubCell"/>
</dbReference>
<keyword evidence="3" id="KW-0812">Transmembrane</keyword>
<evidence type="ECO:0000313" key="6">
    <source>
        <dbReference type="EMBL" id="SDE42492.1"/>
    </source>
</evidence>
<keyword evidence="4" id="KW-1133">Transmembrane helix</keyword>
<comment type="subcellular location">
    <subcellularLocation>
        <location evidence="1">Membrane</location>
        <topology evidence="1">Single-pass membrane protein</topology>
    </subcellularLocation>
</comment>
<reference evidence="7" key="1">
    <citation type="submission" date="2016-10" db="EMBL/GenBank/DDBJ databases">
        <authorList>
            <person name="Varghese N."/>
        </authorList>
    </citation>
    <scope>NUCLEOTIDE SEQUENCE [LARGE SCALE GENOMIC DNA]</scope>
    <source>
        <strain evidence="7">DSM 20639</strain>
    </source>
</reference>
<evidence type="ECO:0000313" key="7">
    <source>
        <dbReference type="Proteomes" id="UP000182744"/>
    </source>
</evidence>
<keyword evidence="5" id="KW-0472">Membrane</keyword>
<organism evidence="6 7">
    <name type="scientific">Actinobaculum suis</name>
    <dbReference type="NCBI Taxonomy" id="1657"/>
    <lineage>
        <taxon>Bacteria</taxon>
        <taxon>Bacillati</taxon>
        <taxon>Actinomycetota</taxon>
        <taxon>Actinomycetes</taxon>
        <taxon>Actinomycetales</taxon>
        <taxon>Actinomycetaceae</taxon>
        <taxon>Actinobaculum</taxon>
    </lineage>
</organism>
<keyword evidence="7" id="KW-1185">Reference proteome</keyword>
<dbReference type="InterPro" id="IPR007156">
    <property type="entry name" value="MamQ_LemA"/>
</dbReference>
<evidence type="ECO:0000256" key="4">
    <source>
        <dbReference type="ARBA" id="ARBA00022989"/>
    </source>
</evidence>
<name>A0A1G7CT03_9ACTO</name>
<dbReference type="Pfam" id="PF04011">
    <property type="entry name" value="LemA"/>
    <property type="match status" value="1"/>
</dbReference>
<evidence type="ECO:0000256" key="2">
    <source>
        <dbReference type="ARBA" id="ARBA00008854"/>
    </source>
</evidence>
<evidence type="ECO:0000256" key="3">
    <source>
        <dbReference type="ARBA" id="ARBA00022692"/>
    </source>
</evidence>
<dbReference type="PANTHER" id="PTHR34478:SF1">
    <property type="entry name" value="PROTEIN LEMA"/>
    <property type="match status" value="1"/>
</dbReference>
<dbReference type="SUPFAM" id="SSF140478">
    <property type="entry name" value="LemA-like"/>
    <property type="match status" value="1"/>
</dbReference>
<dbReference type="InterPro" id="IPR023353">
    <property type="entry name" value="LemA-like_dom_sf"/>
</dbReference>